<protein>
    <submittedName>
        <fullName evidence="2">Uncharacterized protein</fullName>
    </submittedName>
</protein>
<evidence type="ECO:0000256" key="1">
    <source>
        <dbReference type="SAM" id="MobiDB-lite"/>
    </source>
</evidence>
<feature type="region of interest" description="Disordered" evidence="1">
    <location>
        <begin position="35"/>
        <end position="81"/>
    </location>
</feature>
<proteinExistence type="predicted"/>
<gene>
    <name evidence="2" type="ORF">ATANTOWER_021177</name>
</gene>
<sequence>MDFSAPAEGVSQLKVAMPSTYGPCSILQLQAQPLKELTKPNSEEYSPACPPSNVPLKSQQRFAAEKGTTPTGDYWNKPAHSLPTTATVEKDLFPHRLAQTTNSINSSPIH</sequence>
<keyword evidence="3" id="KW-1185">Reference proteome</keyword>
<dbReference type="EMBL" id="JAHUTI010083207">
    <property type="protein sequence ID" value="MED6259340.1"/>
    <property type="molecule type" value="Genomic_DNA"/>
</dbReference>
<dbReference type="Proteomes" id="UP001345963">
    <property type="component" value="Unassembled WGS sequence"/>
</dbReference>
<reference evidence="2 3" key="1">
    <citation type="submission" date="2021-07" db="EMBL/GenBank/DDBJ databases">
        <authorList>
            <person name="Palmer J.M."/>
        </authorList>
    </citation>
    <scope>NUCLEOTIDE SEQUENCE [LARGE SCALE GENOMIC DNA]</scope>
    <source>
        <strain evidence="2 3">AT_MEX2019</strain>
        <tissue evidence="2">Muscle</tissue>
    </source>
</reference>
<accession>A0ABU7CAN5</accession>
<organism evidence="2 3">
    <name type="scientific">Ataeniobius toweri</name>
    <dbReference type="NCBI Taxonomy" id="208326"/>
    <lineage>
        <taxon>Eukaryota</taxon>
        <taxon>Metazoa</taxon>
        <taxon>Chordata</taxon>
        <taxon>Craniata</taxon>
        <taxon>Vertebrata</taxon>
        <taxon>Euteleostomi</taxon>
        <taxon>Actinopterygii</taxon>
        <taxon>Neopterygii</taxon>
        <taxon>Teleostei</taxon>
        <taxon>Neoteleostei</taxon>
        <taxon>Acanthomorphata</taxon>
        <taxon>Ovalentaria</taxon>
        <taxon>Atherinomorphae</taxon>
        <taxon>Cyprinodontiformes</taxon>
        <taxon>Goodeidae</taxon>
        <taxon>Ataeniobius</taxon>
    </lineage>
</organism>
<comment type="caution">
    <text evidence="2">The sequence shown here is derived from an EMBL/GenBank/DDBJ whole genome shotgun (WGS) entry which is preliminary data.</text>
</comment>
<evidence type="ECO:0000313" key="2">
    <source>
        <dbReference type="EMBL" id="MED6259340.1"/>
    </source>
</evidence>
<evidence type="ECO:0000313" key="3">
    <source>
        <dbReference type="Proteomes" id="UP001345963"/>
    </source>
</evidence>
<name>A0ABU7CAN5_9TELE</name>